<comment type="caution">
    <text evidence="1">The sequence shown here is derived from an EMBL/GenBank/DDBJ whole genome shotgun (WGS) entry which is preliminary data.</text>
</comment>
<dbReference type="PANTHER" id="PTHR47592:SF30">
    <property type="entry name" value="CCHC-TYPE DOMAIN-CONTAINING PROTEIN"/>
    <property type="match status" value="1"/>
</dbReference>
<name>A0A5N5HDQ6_9ROSA</name>
<dbReference type="Proteomes" id="UP000327157">
    <property type="component" value="Chromosome 16"/>
</dbReference>
<dbReference type="EMBL" id="SMOL01000160">
    <property type="protein sequence ID" value="KAB2626129.1"/>
    <property type="molecule type" value="Genomic_DNA"/>
</dbReference>
<accession>A0A5N5HDQ6</accession>
<dbReference type="OrthoDB" id="1302772at2759"/>
<reference evidence="1 2" key="1">
    <citation type="submission" date="2019-09" db="EMBL/GenBank/DDBJ databases">
        <authorList>
            <person name="Ou C."/>
        </authorList>
    </citation>
    <scope>NUCLEOTIDE SEQUENCE [LARGE SCALE GENOMIC DNA]</scope>
    <source>
        <strain evidence="1">S2</strain>
        <tissue evidence="1">Leaf</tissue>
    </source>
</reference>
<evidence type="ECO:0000313" key="1">
    <source>
        <dbReference type="EMBL" id="KAB2626129.1"/>
    </source>
</evidence>
<keyword evidence="2" id="KW-1185">Reference proteome</keyword>
<protein>
    <submittedName>
        <fullName evidence="1">Uncharacterized protein</fullName>
    </submittedName>
</protein>
<proteinExistence type="predicted"/>
<evidence type="ECO:0000313" key="2">
    <source>
        <dbReference type="Proteomes" id="UP000327157"/>
    </source>
</evidence>
<reference evidence="2" key="2">
    <citation type="submission" date="2019-10" db="EMBL/GenBank/DDBJ databases">
        <title>A de novo genome assembly of a pear dwarfing rootstock.</title>
        <authorList>
            <person name="Wang F."/>
            <person name="Wang J."/>
            <person name="Li S."/>
            <person name="Zhang Y."/>
            <person name="Fang M."/>
            <person name="Ma L."/>
            <person name="Zhao Y."/>
            <person name="Jiang S."/>
        </authorList>
    </citation>
    <scope>NUCLEOTIDE SEQUENCE [LARGE SCALE GENOMIC DNA]</scope>
</reference>
<dbReference type="AlphaFoldDB" id="A0A5N5HDQ6"/>
<reference evidence="1 2" key="3">
    <citation type="submission" date="2019-11" db="EMBL/GenBank/DDBJ databases">
        <title>A de novo genome assembly of a pear dwarfing rootstock.</title>
        <authorList>
            <person name="Wang F."/>
            <person name="Wang J."/>
            <person name="Li S."/>
            <person name="Zhang Y."/>
            <person name="Fang M."/>
            <person name="Ma L."/>
            <person name="Zhao Y."/>
            <person name="Jiang S."/>
        </authorList>
    </citation>
    <scope>NUCLEOTIDE SEQUENCE [LARGE SCALE GENOMIC DNA]</scope>
    <source>
        <strain evidence="1">S2</strain>
        <tissue evidence="1">Leaf</tissue>
    </source>
</reference>
<sequence>MDIETNSFVNDLNKPTKFEGLHFKRWRQKMLFFLITKKFASNYTYEMSSLPDQPTIEQSKLFQTRTDDDFLCKNYILNGLLWGDLYDNYSSCKTAKELWDELHKKYDTEKAVEAQSHELRKNAHEIIFEGMNLDEQFQVAAIIDKLPPSWKEFKDL</sequence>
<dbReference type="PANTHER" id="PTHR47592">
    <property type="entry name" value="PBF68 PROTEIN"/>
    <property type="match status" value="1"/>
</dbReference>
<organism evidence="1 2">
    <name type="scientific">Pyrus ussuriensis x Pyrus communis</name>
    <dbReference type="NCBI Taxonomy" id="2448454"/>
    <lineage>
        <taxon>Eukaryota</taxon>
        <taxon>Viridiplantae</taxon>
        <taxon>Streptophyta</taxon>
        <taxon>Embryophyta</taxon>
        <taxon>Tracheophyta</taxon>
        <taxon>Spermatophyta</taxon>
        <taxon>Magnoliopsida</taxon>
        <taxon>eudicotyledons</taxon>
        <taxon>Gunneridae</taxon>
        <taxon>Pentapetalae</taxon>
        <taxon>rosids</taxon>
        <taxon>fabids</taxon>
        <taxon>Rosales</taxon>
        <taxon>Rosaceae</taxon>
        <taxon>Amygdaloideae</taxon>
        <taxon>Maleae</taxon>
        <taxon>Pyrus</taxon>
    </lineage>
</organism>
<gene>
    <name evidence="1" type="ORF">D8674_017789</name>
</gene>